<evidence type="ECO:0000259" key="1">
    <source>
        <dbReference type="SMART" id="SM00065"/>
    </source>
</evidence>
<comment type="caution">
    <text evidence="2">The sequence shown here is derived from an EMBL/GenBank/DDBJ whole genome shotgun (WGS) entry which is preliminary data.</text>
</comment>
<sequence length="250" mass="26465">MARDQWDSDSGDVPPPRDALTELLARARRAIRSGYGPGRALPSPTARLFGVDALTLNALTHERQLELLWADPPDGLGPELDTLQYTLGDGPTLQSAYEGRTVTEPDLAAADTARWPLFLPAAAGTPVRAVVALPLLLGGAGVGVLTGYRTTPGSPTTRQLDVLRDLAATLLLFLTADVAVQANGTTPGTGLRLYRAEVHQATGYLAAELDIPLGQALVRLRAHATAYDRALADLAHAFLTRSLAADALHR</sequence>
<dbReference type="Gene3D" id="3.30.450.40">
    <property type="match status" value="1"/>
</dbReference>
<dbReference type="SMART" id="SM00065">
    <property type="entry name" value="GAF"/>
    <property type="match status" value="1"/>
</dbReference>
<dbReference type="SUPFAM" id="SSF55781">
    <property type="entry name" value="GAF domain-like"/>
    <property type="match status" value="1"/>
</dbReference>
<organism evidence="2 3">
    <name type="scientific">Streptomyces kunmingensis</name>
    <dbReference type="NCBI Taxonomy" id="68225"/>
    <lineage>
        <taxon>Bacteria</taxon>
        <taxon>Bacillati</taxon>
        <taxon>Actinomycetota</taxon>
        <taxon>Actinomycetes</taxon>
        <taxon>Kitasatosporales</taxon>
        <taxon>Streptomycetaceae</taxon>
        <taxon>Streptomyces</taxon>
    </lineage>
</organism>
<dbReference type="Proteomes" id="UP001352223">
    <property type="component" value="Unassembled WGS sequence"/>
</dbReference>
<gene>
    <name evidence="2" type="ORF">OKJ48_07790</name>
</gene>
<dbReference type="InterPro" id="IPR003018">
    <property type="entry name" value="GAF"/>
</dbReference>
<feature type="domain" description="GAF" evidence="1">
    <location>
        <begin position="19"/>
        <end position="184"/>
    </location>
</feature>
<dbReference type="RefSeq" id="WP_324767176.1">
    <property type="nucleotide sequence ID" value="NZ_BAAATS010000007.1"/>
</dbReference>
<keyword evidence="3" id="KW-1185">Reference proteome</keyword>
<protein>
    <submittedName>
        <fullName evidence="2">GAF and ANTAR domain-containing protein</fullName>
    </submittedName>
</protein>
<proteinExistence type="predicted"/>
<evidence type="ECO:0000313" key="2">
    <source>
        <dbReference type="EMBL" id="MEB3960150.1"/>
    </source>
</evidence>
<reference evidence="2 3" key="1">
    <citation type="submission" date="2022-10" db="EMBL/GenBank/DDBJ databases">
        <authorList>
            <person name="Xie J."/>
            <person name="Shen N."/>
        </authorList>
    </citation>
    <scope>NUCLEOTIDE SEQUENCE [LARGE SCALE GENOMIC DNA]</scope>
    <source>
        <strain evidence="2 3">DSM 41681</strain>
    </source>
</reference>
<dbReference type="EMBL" id="JAOZYB010000038">
    <property type="protein sequence ID" value="MEB3960150.1"/>
    <property type="molecule type" value="Genomic_DNA"/>
</dbReference>
<name>A0ABU6C726_9ACTN</name>
<dbReference type="Pfam" id="PF13185">
    <property type="entry name" value="GAF_2"/>
    <property type="match status" value="1"/>
</dbReference>
<accession>A0ABU6C726</accession>
<evidence type="ECO:0000313" key="3">
    <source>
        <dbReference type="Proteomes" id="UP001352223"/>
    </source>
</evidence>
<dbReference type="InterPro" id="IPR029016">
    <property type="entry name" value="GAF-like_dom_sf"/>
</dbReference>